<evidence type="ECO:0000256" key="9">
    <source>
        <dbReference type="HAMAP-Rule" id="MF_00161"/>
    </source>
</evidence>
<evidence type="ECO:0000256" key="7">
    <source>
        <dbReference type="ARBA" id="ARBA00022989"/>
    </source>
</evidence>
<dbReference type="UniPathway" id="UPA00665"/>
<keyword evidence="4 9" id="KW-0812">Transmembrane</keyword>
<dbReference type="PANTHER" id="PTHR33695">
    <property type="entry name" value="LIPOPROTEIN SIGNAL PEPTIDASE"/>
    <property type="match status" value="1"/>
</dbReference>
<dbReference type="PANTHER" id="PTHR33695:SF1">
    <property type="entry name" value="LIPOPROTEIN SIGNAL PEPTIDASE"/>
    <property type="match status" value="1"/>
</dbReference>
<feature type="active site" evidence="9">
    <location>
        <position position="117"/>
    </location>
</feature>
<dbReference type="NCBIfam" id="TIGR00077">
    <property type="entry name" value="lspA"/>
    <property type="match status" value="1"/>
</dbReference>
<dbReference type="HAMAP" id="MF_00161">
    <property type="entry name" value="LspA"/>
    <property type="match status" value="1"/>
</dbReference>
<keyword evidence="5 9" id="KW-0064">Aspartyl protease</keyword>
<dbReference type="EMBL" id="CP027860">
    <property type="protein sequence ID" value="AVQ00149.1"/>
    <property type="molecule type" value="Genomic_DNA"/>
</dbReference>
<dbReference type="AlphaFoldDB" id="A0A2P1PZ79"/>
<comment type="similarity">
    <text evidence="1 9 11">Belongs to the peptidase A8 family.</text>
</comment>
<dbReference type="Proteomes" id="UP000241074">
    <property type="component" value="Chromosome"/>
</dbReference>
<evidence type="ECO:0000256" key="2">
    <source>
        <dbReference type="ARBA" id="ARBA00022475"/>
    </source>
</evidence>
<keyword evidence="3 9" id="KW-0645">Protease</keyword>
<evidence type="ECO:0000256" key="5">
    <source>
        <dbReference type="ARBA" id="ARBA00022750"/>
    </source>
</evidence>
<evidence type="ECO:0000256" key="3">
    <source>
        <dbReference type="ARBA" id="ARBA00022670"/>
    </source>
</evidence>
<keyword evidence="7 9" id="KW-1133">Transmembrane helix</keyword>
<evidence type="ECO:0000313" key="13">
    <source>
        <dbReference type="Proteomes" id="UP000241074"/>
    </source>
</evidence>
<organism evidence="12 13">
    <name type="scientific">Ahniella affigens</name>
    <dbReference type="NCBI Taxonomy" id="2021234"/>
    <lineage>
        <taxon>Bacteria</taxon>
        <taxon>Pseudomonadati</taxon>
        <taxon>Pseudomonadota</taxon>
        <taxon>Gammaproteobacteria</taxon>
        <taxon>Lysobacterales</taxon>
        <taxon>Rhodanobacteraceae</taxon>
        <taxon>Ahniella</taxon>
    </lineage>
</organism>
<evidence type="ECO:0000256" key="4">
    <source>
        <dbReference type="ARBA" id="ARBA00022692"/>
    </source>
</evidence>
<evidence type="ECO:0000256" key="8">
    <source>
        <dbReference type="ARBA" id="ARBA00023136"/>
    </source>
</evidence>
<keyword evidence="13" id="KW-1185">Reference proteome</keyword>
<dbReference type="GO" id="GO:0006508">
    <property type="term" value="P:proteolysis"/>
    <property type="evidence" value="ECO:0007669"/>
    <property type="project" value="UniProtKB-KW"/>
</dbReference>
<dbReference type="PRINTS" id="PR00781">
    <property type="entry name" value="LIPOSIGPTASE"/>
</dbReference>
<reference evidence="12 13" key="1">
    <citation type="submission" date="2018-03" db="EMBL/GenBank/DDBJ databases">
        <title>Ahniella affigens gen. nov., sp. nov., a gammaproteobacterium isolated from sandy soil near a stream.</title>
        <authorList>
            <person name="Ko Y."/>
            <person name="Kim J.-H."/>
        </authorList>
    </citation>
    <scope>NUCLEOTIDE SEQUENCE [LARGE SCALE GENOMIC DNA]</scope>
    <source>
        <strain evidence="12 13">D13</strain>
    </source>
</reference>
<dbReference type="EC" id="3.4.23.36" evidence="9"/>
<keyword evidence="2 9" id="KW-1003">Cell membrane</keyword>
<dbReference type="OrthoDB" id="9810259at2"/>
<dbReference type="Pfam" id="PF01252">
    <property type="entry name" value="Peptidase_A8"/>
    <property type="match status" value="1"/>
</dbReference>
<feature type="transmembrane region" description="Helical" evidence="9">
    <location>
        <begin position="89"/>
        <end position="107"/>
    </location>
</feature>
<reference evidence="12 13" key="2">
    <citation type="submission" date="2018-03" db="EMBL/GenBank/DDBJ databases">
        <authorList>
            <person name="Keele B.F."/>
        </authorList>
    </citation>
    <scope>NUCLEOTIDE SEQUENCE [LARGE SCALE GENOMIC DNA]</scope>
    <source>
        <strain evidence="12 13">D13</strain>
    </source>
</reference>
<feature type="active site" evidence="9">
    <location>
        <position position="135"/>
    </location>
</feature>
<feature type="transmembrane region" description="Helical" evidence="9">
    <location>
        <begin position="61"/>
        <end position="82"/>
    </location>
</feature>
<gene>
    <name evidence="9" type="primary">lspA</name>
    <name evidence="12" type="ORF">C7S18_16300</name>
</gene>
<keyword evidence="6 9" id="KW-0378">Hydrolase</keyword>
<sequence>MQAWRYLLISILVIGVDQWSKWLAEHHLSFGERINVMPGFDWTLAYNTGVAFSMFADGEAWQRYGLAGFAILVSGVFIWMLAGLQRAERIAAIAYALIIGGALGNVIDRIRHGHVVDFVLWYVRDYYWPAFNVADSCIVVGAGLLLLFGWRHKEPSAPAKV</sequence>
<evidence type="ECO:0000256" key="10">
    <source>
        <dbReference type="RuleBase" id="RU000594"/>
    </source>
</evidence>
<keyword evidence="8 9" id="KW-0472">Membrane</keyword>
<feature type="transmembrane region" description="Helical" evidence="9">
    <location>
        <begin position="127"/>
        <end position="150"/>
    </location>
</feature>
<dbReference type="GO" id="GO:0004190">
    <property type="term" value="F:aspartic-type endopeptidase activity"/>
    <property type="evidence" value="ECO:0007669"/>
    <property type="project" value="UniProtKB-UniRule"/>
</dbReference>
<dbReference type="PROSITE" id="PS00855">
    <property type="entry name" value="SPASE_II"/>
    <property type="match status" value="1"/>
</dbReference>
<name>A0A2P1PZ79_9GAMM</name>
<dbReference type="GO" id="GO:0005886">
    <property type="term" value="C:plasma membrane"/>
    <property type="evidence" value="ECO:0007669"/>
    <property type="project" value="UniProtKB-SubCell"/>
</dbReference>
<evidence type="ECO:0000256" key="11">
    <source>
        <dbReference type="RuleBase" id="RU004181"/>
    </source>
</evidence>
<evidence type="ECO:0000313" key="12">
    <source>
        <dbReference type="EMBL" id="AVQ00149.1"/>
    </source>
</evidence>
<comment type="pathway">
    <text evidence="9">Protein modification; lipoprotein biosynthesis (signal peptide cleavage).</text>
</comment>
<proteinExistence type="inferred from homology"/>
<accession>A0A2P1PZ79</accession>
<protein>
    <recommendedName>
        <fullName evidence="9">Lipoprotein signal peptidase</fullName>
        <ecNumber evidence="9">3.4.23.36</ecNumber>
    </recommendedName>
    <alternativeName>
        <fullName evidence="9">Prolipoprotein signal peptidase</fullName>
    </alternativeName>
    <alternativeName>
        <fullName evidence="9">Signal peptidase II</fullName>
        <shortName evidence="9">SPase II</shortName>
    </alternativeName>
</protein>
<comment type="catalytic activity">
    <reaction evidence="9 10">
        <text>Release of signal peptides from bacterial membrane prolipoproteins. Hydrolyzes -Xaa-Yaa-Zaa-|-(S,diacylglyceryl)Cys-, in which Xaa is hydrophobic (preferably Leu), and Yaa (Ala or Ser) and Zaa (Gly or Ala) have small, neutral side chains.</text>
        <dbReference type="EC" id="3.4.23.36"/>
    </reaction>
</comment>
<comment type="function">
    <text evidence="9 10">This protein specifically catalyzes the removal of signal peptides from prolipoproteins.</text>
</comment>
<dbReference type="InterPro" id="IPR001872">
    <property type="entry name" value="Peptidase_A8"/>
</dbReference>
<comment type="subcellular location">
    <subcellularLocation>
        <location evidence="9">Cell membrane</location>
        <topology evidence="9">Multi-pass membrane protein</topology>
    </subcellularLocation>
</comment>
<evidence type="ECO:0000256" key="1">
    <source>
        <dbReference type="ARBA" id="ARBA00006139"/>
    </source>
</evidence>
<comment type="caution">
    <text evidence="9">Lacks conserved residue(s) required for the propagation of feature annotation.</text>
</comment>
<dbReference type="KEGG" id="xba:C7S18_16300"/>
<evidence type="ECO:0000256" key="6">
    <source>
        <dbReference type="ARBA" id="ARBA00022801"/>
    </source>
</evidence>